<sequence>MKGRYFAFHPGLCVLLIPLGAIAHKNGAPCARCPRNAHCTNASSCRCDPGFTSLSGKVIFSTSSEVCTDINECGPPLYMSCGSLAHCHNVEGSYYCECAPGHELLSGGTKFQSEKENTCQDVDECSSGKHQCHNTTQCINVKGSYKCYCHHDWVARSRPLHGLNFTICEEVPFPSWTSPSGVNSQSLSRFFDKVQQLSQDFKPALAKNTIQDLMQEVDELLETPGDLETLAPSEQHCVATHLLIGLEDVLRVLSKLLPNGPLTAHAPAGTGLSLTVQDQGIRDVTLGQSQATMQLKWDVAQESNDLGPAVVGLVSTPGMSKLLAEAPLVLDSKQQTVLREHRDFLAGGPPVLLSDVVSAFVSNKDTQNLGSPVTFIFSHHSVTPRPTQKVFCVFWEHSQDGCGHWSTTGCRMAATGDASTTCQCSHLSSFAVLMAHGHIQEDPVLAVITYVGLGLSLLCLLLAALTFLLCKAIQNTSTSLHLQLSICLFLAHLLFLTAIDQTKIKVLTLSQRTPCPEPRDAQFVEPCCTDTLTQYRWATGRLEGMLTLKATAQLLILGCTWCLGLLQVGPAARVMAYLFTIINSLQGAFIFLVYCLLSQSGSSTGNGSEGSGKPKPSLRITRSQAGPCLMPPSTVRLSILPTPHIPHIRNAYFPASQNPQCPSLEFLIMFLDCWPPNTDTSSLLTADSQSQIQETRVSGF</sequence>
<dbReference type="Pfam" id="PF00002">
    <property type="entry name" value="7tm_2"/>
    <property type="match status" value="2"/>
</dbReference>
<dbReference type="Gene3D" id="2.60.220.50">
    <property type="match status" value="1"/>
</dbReference>
<dbReference type="PANTHER" id="PTHR12011:SF328">
    <property type="entry name" value="ADHESION G PROTEIN-COUPLED RECEPTOR E2"/>
    <property type="match status" value="1"/>
</dbReference>
<feature type="chain" id="PRO_5019777871" evidence="15">
    <location>
        <begin position="24"/>
        <end position="700"/>
    </location>
</feature>
<gene>
    <name evidence="18" type="ORF">LYPA_23C011880</name>
</gene>
<evidence type="ECO:0000256" key="7">
    <source>
        <dbReference type="ARBA" id="ARBA00022837"/>
    </source>
</evidence>
<evidence type="ECO:0000259" key="17">
    <source>
        <dbReference type="PROSITE" id="PS50221"/>
    </source>
</evidence>
<evidence type="ECO:0000256" key="6">
    <source>
        <dbReference type="ARBA" id="ARBA00022737"/>
    </source>
</evidence>
<dbReference type="PRINTS" id="PR01278">
    <property type="entry name" value="CD97PROTEIN"/>
</dbReference>
<feature type="transmembrane region" description="Helical" evidence="14">
    <location>
        <begin position="575"/>
        <end position="594"/>
    </location>
</feature>
<dbReference type="InterPro" id="IPR057244">
    <property type="entry name" value="GAIN_B"/>
</dbReference>
<feature type="domain" description="GAIN-B" evidence="17">
    <location>
        <begin position="260"/>
        <end position="440"/>
    </location>
</feature>
<evidence type="ECO:0000256" key="15">
    <source>
        <dbReference type="SAM" id="SignalP"/>
    </source>
</evidence>
<keyword evidence="12" id="KW-0325">Glycoprotein</keyword>
<dbReference type="GO" id="GO:0004930">
    <property type="term" value="F:G protein-coupled receptor activity"/>
    <property type="evidence" value="ECO:0007669"/>
    <property type="project" value="InterPro"/>
</dbReference>
<reference evidence="18 19" key="1">
    <citation type="submission" date="2019-01" db="EMBL/GenBank/DDBJ databases">
        <authorList>
            <person name="Alioto T."/>
            <person name="Alioto T."/>
        </authorList>
    </citation>
    <scope>NUCLEOTIDE SEQUENCE [LARGE SCALE GENOMIC DNA]</scope>
</reference>
<dbReference type="Gene3D" id="2.10.25.10">
    <property type="entry name" value="Laminin"/>
    <property type="match status" value="3"/>
</dbReference>
<keyword evidence="9 14" id="KW-1133">Transmembrane helix</keyword>
<evidence type="ECO:0000256" key="12">
    <source>
        <dbReference type="ARBA" id="ARBA00023180"/>
    </source>
</evidence>
<dbReference type="InterPro" id="IPR000832">
    <property type="entry name" value="GPCR_2_secretin-like"/>
</dbReference>
<dbReference type="GO" id="GO:0005886">
    <property type="term" value="C:plasma membrane"/>
    <property type="evidence" value="ECO:0007669"/>
    <property type="project" value="UniProtKB-SubCell"/>
</dbReference>
<keyword evidence="2" id="KW-1003">Cell membrane</keyword>
<dbReference type="PROSITE" id="PS01187">
    <property type="entry name" value="EGF_CA"/>
    <property type="match status" value="1"/>
</dbReference>
<keyword evidence="10 14" id="KW-0472">Membrane</keyword>
<dbReference type="AlphaFoldDB" id="A0A485PA46"/>
<dbReference type="Proteomes" id="UP000386466">
    <property type="component" value="Unassembled WGS sequence"/>
</dbReference>
<evidence type="ECO:0000259" key="16">
    <source>
        <dbReference type="PROSITE" id="PS50026"/>
    </source>
</evidence>
<dbReference type="FunFam" id="2.60.220.50:FF:000007">
    <property type="entry name" value="Adhesion G protein-coupled receptor E5"/>
    <property type="match status" value="1"/>
</dbReference>
<dbReference type="PROSITE" id="PS00010">
    <property type="entry name" value="ASX_HYDROXYL"/>
    <property type="match status" value="2"/>
</dbReference>
<keyword evidence="3 13" id="KW-0245">EGF-like domain</keyword>
<dbReference type="Gene3D" id="1.20.1070.10">
    <property type="entry name" value="Rhodopsin 7-helix transmembrane proteins"/>
    <property type="match status" value="2"/>
</dbReference>
<dbReference type="EMBL" id="CAAGRJ010030571">
    <property type="protein sequence ID" value="VFV41577.1"/>
    <property type="molecule type" value="Genomic_DNA"/>
</dbReference>
<keyword evidence="7" id="KW-0106">Calcium</keyword>
<dbReference type="SMART" id="SM00303">
    <property type="entry name" value="GPS"/>
    <property type="match status" value="1"/>
</dbReference>
<dbReference type="Pfam" id="PF01825">
    <property type="entry name" value="GPS"/>
    <property type="match status" value="1"/>
</dbReference>
<dbReference type="PROSITE" id="PS50026">
    <property type="entry name" value="EGF_3"/>
    <property type="match status" value="2"/>
</dbReference>
<evidence type="ECO:0000256" key="10">
    <source>
        <dbReference type="ARBA" id="ARBA00023136"/>
    </source>
</evidence>
<evidence type="ECO:0000256" key="8">
    <source>
        <dbReference type="ARBA" id="ARBA00022889"/>
    </source>
</evidence>
<evidence type="ECO:0000313" key="18">
    <source>
        <dbReference type="EMBL" id="VFV41577.1"/>
    </source>
</evidence>
<keyword evidence="6" id="KW-0677">Repeat</keyword>
<proteinExistence type="predicted"/>
<dbReference type="FunFam" id="2.10.25.10:FF:000038">
    <property type="entry name" value="Fibrillin 2"/>
    <property type="match status" value="2"/>
</dbReference>
<dbReference type="InterPro" id="IPR003056">
    <property type="entry name" value="GPCR_2_ADGRE2_ADGRE5"/>
</dbReference>
<dbReference type="InterPro" id="IPR046338">
    <property type="entry name" value="GAIN_dom_sf"/>
</dbReference>
<dbReference type="GO" id="GO:0007155">
    <property type="term" value="P:cell adhesion"/>
    <property type="evidence" value="ECO:0007669"/>
    <property type="project" value="UniProtKB-KW"/>
</dbReference>
<dbReference type="SUPFAM" id="SSF57196">
    <property type="entry name" value="EGF/Laminin"/>
    <property type="match status" value="2"/>
</dbReference>
<evidence type="ECO:0000256" key="14">
    <source>
        <dbReference type="SAM" id="Phobius"/>
    </source>
</evidence>
<keyword evidence="19" id="KW-1185">Reference proteome</keyword>
<organism evidence="18 19">
    <name type="scientific">Lynx pardinus</name>
    <name type="common">Iberian lynx</name>
    <name type="synonym">Felis pardina</name>
    <dbReference type="NCBI Taxonomy" id="191816"/>
    <lineage>
        <taxon>Eukaryota</taxon>
        <taxon>Metazoa</taxon>
        <taxon>Chordata</taxon>
        <taxon>Craniata</taxon>
        <taxon>Vertebrata</taxon>
        <taxon>Euteleostomi</taxon>
        <taxon>Mammalia</taxon>
        <taxon>Eutheria</taxon>
        <taxon>Laurasiatheria</taxon>
        <taxon>Carnivora</taxon>
        <taxon>Feliformia</taxon>
        <taxon>Felidae</taxon>
        <taxon>Felinae</taxon>
        <taxon>Lynx</taxon>
    </lineage>
</organism>
<feature type="transmembrane region" description="Helical" evidence="14">
    <location>
        <begin position="480"/>
        <end position="499"/>
    </location>
</feature>
<dbReference type="GO" id="GO:0005509">
    <property type="term" value="F:calcium ion binding"/>
    <property type="evidence" value="ECO:0007669"/>
    <property type="project" value="InterPro"/>
</dbReference>
<dbReference type="PANTHER" id="PTHR12011">
    <property type="entry name" value="ADHESION G-PROTEIN COUPLED RECEPTOR"/>
    <property type="match status" value="1"/>
</dbReference>
<feature type="domain" description="EGF-like" evidence="16">
    <location>
        <begin position="69"/>
        <end position="108"/>
    </location>
</feature>
<name>A0A485PA46_LYNPA</name>
<dbReference type="InterPro" id="IPR018097">
    <property type="entry name" value="EGF_Ca-bd_CS"/>
</dbReference>
<dbReference type="SMART" id="SM00179">
    <property type="entry name" value="EGF_CA"/>
    <property type="match status" value="2"/>
</dbReference>
<comment type="subcellular location">
    <subcellularLocation>
        <location evidence="1">Cell membrane</location>
        <topology evidence="1">Multi-pass membrane protein</topology>
    </subcellularLocation>
</comment>
<evidence type="ECO:0000256" key="5">
    <source>
        <dbReference type="ARBA" id="ARBA00022729"/>
    </source>
</evidence>
<evidence type="ECO:0000256" key="9">
    <source>
        <dbReference type="ARBA" id="ARBA00022989"/>
    </source>
</evidence>
<evidence type="ECO:0000256" key="1">
    <source>
        <dbReference type="ARBA" id="ARBA00004651"/>
    </source>
</evidence>
<keyword evidence="8" id="KW-0130">Cell adhesion</keyword>
<dbReference type="CDD" id="cd00054">
    <property type="entry name" value="EGF_CA"/>
    <property type="match status" value="2"/>
</dbReference>
<dbReference type="InterPro" id="IPR000742">
    <property type="entry name" value="EGF"/>
</dbReference>
<keyword evidence="4 14" id="KW-0812">Transmembrane</keyword>
<evidence type="ECO:0000313" key="19">
    <source>
        <dbReference type="Proteomes" id="UP000386466"/>
    </source>
</evidence>
<dbReference type="InterPro" id="IPR000152">
    <property type="entry name" value="EGF-type_Asp/Asn_hydroxyl_site"/>
</dbReference>
<dbReference type="Pfam" id="PF07645">
    <property type="entry name" value="EGF_CA"/>
    <property type="match status" value="2"/>
</dbReference>
<feature type="signal peptide" evidence="15">
    <location>
        <begin position="1"/>
        <end position="23"/>
    </location>
</feature>
<dbReference type="FunFam" id="2.10.25.10:FF:000177">
    <property type="entry name" value="Adhesion G protein-coupled receptor E2"/>
    <property type="match status" value="1"/>
</dbReference>
<dbReference type="SMART" id="SM00181">
    <property type="entry name" value="EGF"/>
    <property type="match status" value="3"/>
</dbReference>
<feature type="domain" description="EGF-like" evidence="16">
    <location>
        <begin position="121"/>
        <end position="160"/>
    </location>
</feature>
<evidence type="ECO:0000256" key="2">
    <source>
        <dbReference type="ARBA" id="ARBA00022475"/>
    </source>
</evidence>
<evidence type="ECO:0000256" key="11">
    <source>
        <dbReference type="ARBA" id="ARBA00023157"/>
    </source>
</evidence>
<dbReference type="InterPro" id="IPR000203">
    <property type="entry name" value="GPS"/>
</dbReference>
<dbReference type="InterPro" id="IPR049883">
    <property type="entry name" value="NOTCH1_EGF-like"/>
</dbReference>
<dbReference type="GO" id="GO:0007189">
    <property type="term" value="P:adenylate cyclase-activating G protein-coupled receptor signaling pathway"/>
    <property type="evidence" value="ECO:0007669"/>
    <property type="project" value="TreeGrafter"/>
</dbReference>
<keyword evidence="11" id="KW-1015">Disulfide bond</keyword>
<feature type="transmembrane region" description="Helical" evidence="14">
    <location>
        <begin position="444"/>
        <end position="468"/>
    </location>
</feature>
<dbReference type="PROSITE" id="PS50221">
    <property type="entry name" value="GAIN_B"/>
    <property type="match status" value="1"/>
</dbReference>
<dbReference type="InterPro" id="IPR001881">
    <property type="entry name" value="EGF-like_Ca-bd_dom"/>
</dbReference>
<evidence type="ECO:0000256" key="13">
    <source>
        <dbReference type="PROSITE-ProRule" id="PRU00076"/>
    </source>
</evidence>
<keyword evidence="5 15" id="KW-0732">Signal</keyword>
<accession>A0A485PA46</accession>
<comment type="caution">
    <text evidence="13">Lacks conserved residue(s) required for the propagation of feature annotation.</text>
</comment>
<evidence type="ECO:0000256" key="4">
    <source>
        <dbReference type="ARBA" id="ARBA00022692"/>
    </source>
</evidence>
<evidence type="ECO:0000256" key="3">
    <source>
        <dbReference type="ARBA" id="ARBA00022536"/>
    </source>
</evidence>
<protein>
    <submittedName>
        <fullName evidence="18">Egf-like module-containing</fullName>
    </submittedName>
</protein>